<keyword evidence="7" id="KW-0732">Signal</keyword>
<dbReference type="RefSeq" id="WP_207879068.1">
    <property type="nucleotide sequence ID" value="NZ_JAFVMF010000002.1"/>
</dbReference>
<dbReference type="InterPro" id="IPR006696">
    <property type="entry name" value="DUF423"/>
</dbReference>
<evidence type="ECO:0000313" key="9">
    <source>
        <dbReference type="Proteomes" id="UP000664771"/>
    </source>
</evidence>
<evidence type="ECO:0000256" key="4">
    <source>
        <dbReference type="ARBA" id="ARBA00022989"/>
    </source>
</evidence>
<proteinExistence type="inferred from homology"/>
<evidence type="ECO:0000256" key="3">
    <source>
        <dbReference type="ARBA" id="ARBA00022692"/>
    </source>
</evidence>
<comment type="caution">
    <text evidence="8">The sequence shown here is derived from an EMBL/GenBank/DDBJ whole genome shotgun (WGS) entry which is preliminary data.</text>
</comment>
<feature type="transmembrane region" description="Helical" evidence="6">
    <location>
        <begin position="100"/>
        <end position="124"/>
    </location>
</feature>
<keyword evidence="3 6" id="KW-0812">Transmembrane</keyword>
<dbReference type="Pfam" id="PF04241">
    <property type="entry name" value="DUF423"/>
    <property type="match status" value="1"/>
</dbReference>
<evidence type="ECO:0000256" key="7">
    <source>
        <dbReference type="SAM" id="SignalP"/>
    </source>
</evidence>
<accession>A0ABS3LRY7</accession>
<dbReference type="PANTHER" id="PTHR43461:SF1">
    <property type="entry name" value="TRANSMEMBRANE PROTEIN 256"/>
    <property type="match status" value="1"/>
</dbReference>
<name>A0ABS3LRY7_9PROT</name>
<comment type="similarity">
    <text evidence="2">Belongs to the UPF0382 family.</text>
</comment>
<keyword evidence="5 6" id="KW-0472">Membrane</keyword>
<evidence type="ECO:0000256" key="1">
    <source>
        <dbReference type="ARBA" id="ARBA00004141"/>
    </source>
</evidence>
<reference evidence="8 9" key="1">
    <citation type="submission" date="2021-03" db="EMBL/GenBank/DDBJ databases">
        <title>The complete genome sequence of Acetobacter sacchari TBRC 11175.</title>
        <authorList>
            <person name="Charoenyingcharoen P."/>
            <person name="Yukphan P."/>
        </authorList>
    </citation>
    <scope>NUCLEOTIDE SEQUENCE [LARGE SCALE GENOMIC DNA]</scope>
    <source>
        <strain evidence="8 9">TBRC 11175</strain>
    </source>
</reference>
<dbReference type="PANTHER" id="PTHR43461">
    <property type="entry name" value="TRANSMEMBRANE PROTEIN 256"/>
    <property type="match status" value="1"/>
</dbReference>
<protein>
    <submittedName>
        <fullName evidence="8">DUF423 domain-containing protein</fullName>
    </submittedName>
</protein>
<feature type="signal peptide" evidence="7">
    <location>
        <begin position="1"/>
        <end position="19"/>
    </location>
</feature>
<evidence type="ECO:0000313" key="8">
    <source>
        <dbReference type="EMBL" id="MBO1358676.1"/>
    </source>
</evidence>
<evidence type="ECO:0000256" key="6">
    <source>
        <dbReference type="SAM" id="Phobius"/>
    </source>
</evidence>
<dbReference type="Proteomes" id="UP000664771">
    <property type="component" value="Unassembled WGS sequence"/>
</dbReference>
<evidence type="ECO:0000256" key="2">
    <source>
        <dbReference type="ARBA" id="ARBA00009694"/>
    </source>
</evidence>
<gene>
    <name evidence="8" type="ORF">J2D73_02540</name>
</gene>
<keyword evidence="4 6" id="KW-1133">Transmembrane helix</keyword>
<keyword evidence="9" id="KW-1185">Reference proteome</keyword>
<sequence>MLVLMARFWRSAGALLACAAVAMGAVTAHLPAERFGLGAGREIAHSAVEMHMWHALALVGLGLGVRKPTRLMALGGNGLVLGTLIFCGALYFTAFTGHHLGAVAPTGGSILILSWLVLAVAFAIHE</sequence>
<feature type="transmembrane region" description="Helical" evidence="6">
    <location>
        <begin position="44"/>
        <end position="64"/>
    </location>
</feature>
<feature type="transmembrane region" description="Helical" evidence="6">
    <location>
        <begin position="71"/>
        <end position="94"/>
    </location>
</feature>
<evidence type="ECO:0000256" key="5">
    <source>
        <dbReference type="ARBA" id="ARBA00023136"/>
    </source>
</evidence>
<comment type="subcellular location">
    <subcellularLocation>
        <location evidence="1">Membrane</location>
        <topology evidence="1">Multi-pass membrane protein</topology>
    </subcellularLocation>
</comment>
<feature type="chain" id="PRO_5046581394" evidence="7">
    <location>
        <begin position="20"/>
        <end position="126"/>
    </location>
</feature>
<dbReference type="EMBL" id="JAFVMF010000002">
    <property type="protein sequence ID" value="MBO1358676.1"/>
    <property type="molecule type" value="Genomic_DNA"/>
</dbReference>
<organism evidence="8 9">
    <name type="scientific">Acetobacter sacchari</name>
    <dbReference type="NCBI Taxonomy" id="2661687"/>
    <lineage>
        <taxon>Bacteria</taxon>
        <taxon>Pseudomonadati</taxon>
        <taxon>Pseudomonadota</taxon>
        <taxon>Alphaproteobacteria</taxon>
        <taxon>Acetobacterales</taxon>
        <taxon>Acetobacteraceae</taxon>
        <taxon>Acetobacter</taxon>
    </lineage>
</organism>